<keyword evidence="2" id="KW-0479">Metal-binding</keyword>
<dbReference type="InterPro" id="IPR001128">
    <property type="entry name" value="Cyt_P450"/>
</dbReference>
<dbReference type="InterPro" id="IPR036396">
    <property type="entry name" value="Cyt_P450_sf"/>
</dbReference>
<accession>A0A1Y1VUR3</accession>
<keyword evidence="5" id="KW-0472">Membrane</keyword>
<dbReference type="GO" id="GO:0004497">
    <property type="term" value="F:monooxygenase activity"/>
    <property type="evidence" value="ECO:0007669"/>
    <property type="project" value="InterPro"/>
</dbReference>
<keyword evidence="5" id="KW-0812">Transmembrane</keyword>
<protein>
    <submittedName>
        <fullName evidence="6">Cytochrome P450</fullName>
    </submittedName>
</protein>
<keyword evidence="4" id="KW-0408">Iron</keyword>
<evidence type="ECO:0000256" key="2">
    <source>
        <dbReference type="ARBA" id="ARBA00022723"/>
    </source>
</evidence>
<dbReference type="STRING" id="61395.A0A1Y1VUR3"/>
<evidence type="ECO:0000313" key="6">
    <source>
        <dbReference type="EMBL" id="ORX64494.1"/>
    </source>
</evidence>
<gene>
    <name evidence="6" type="ORF">DL89DRAFT_288194</name>
</gene>
<evidence type="ECO:0000256" key="1">
    <source>
        <dbReference type="ARBA" id="ARBA00001971"/>
    </source>
</evidence>
<dbReference type="RefSeq" id="XP_040739281.1">
    <property type="nucleotide sequence ID" value="XM_040889916.1"/>
</dbReference>
<dbReference type="PANTHER" id="PTHR24305">
    <property type="entry name" value="CYTOCHROME P450"/>
    <property type="match status" value="1"/>
</dbReference>
<dbReference type="GO" id="GO:0044550">
    <property type="term" value="P:secondary metabolite biosynthetic process"/>
    <property type="evidence" value="ECO:0007669"/>
    <property type="project" value="UniProtKB-ARBA"/>
</dbReference>
<dbReference type="GO" id="GO:0016705">
    <property type="term" value="F:oxidoreductase activity, acting on paired donors, with incorporation or reduction of molecular oxygen"/>
    <property type="evidence" value="ECO:0007669"/>
    <property type="project" value="InterPro"/>
</dbReference>
<proteinExistence type="predicted"/>
<dbReference type="AlphaFoldDB" id="A0A1Y1VUR3"/>
<dbReference type="GeneID" id="63806564"/>
<dbReference type="GO" id="GO:0005506">
    <property type="term" value="F:iron ion binding"/>
    <property type="evidence" value="ECO:0007669"/>
    <property type="project" value="InterPro"/>
</dbReference>
<evidence type="ECO:0000256" key="5">
    <source>
        <dbReference type="SAM" id="Phobius"/>
    </source>
</evidence>
<comment type="cofactor">
    <cofactor evidence="1">
        <name>heme</name>
        <dbReference type="ChEBI" id="CHEBI:30413"/>
    </cofactor>
</comment>
<dbReference type="EMBL" id="MCFD01000090">
    <property type="protein sequence ID" value="ORX64494.1"/>
    <property type="molecule type" value="Genomic_DNA"/>
</dbReference>
<dbReference type="Proteomes" id="UP000193922">
    <property type="component" value="Unassembled WGS sequence"/>
</dbReference>
<dbReference type="InterPro" id="IPR050121">
    <property type="entry name" value="Cytochrome_P450_monoxygenase"/>
</dbReference>
<dbReference type="Pfam" id="PF00067">
    <property type="entry name" value="p450"/>
    <property type="match status" value="2"/>
</dbReference>
<dbReference type="GO" id="GO:0020037">
    <property type="term" value="F:heme binding"/>
    <property type="evidence" value="ECO:0007669"/>
    <property type="project" value="InterPro"/>
</dbReference>
<name>A0A1Y1VUR3_9FUNG</name>
<keyword evidence="5" id="KW-1133">Transmembrane helix</keyword>
<dbReference type="SUPFAM" id="SSF48264">
    <property type="entry name" value="Cytochrome P450"/>
    <property type="match status" value="1"/>
</dbReference>
<dbReference type="PANTHER" id="PTHR24305:SF235">
    <property type="entry name" value="CYTOCHROME P450 MONOOXYGENASE APDB-RELATED"/>
    <property type="match status" value="1"/>
</dbReference>
<dbReference type="Gene3D" id="1.10.630.10">
    <property type="entry name" value="Cytochrome P450"/>
    <property type="match status" value="2"/>
</dbReference>
<keyword evidence="7" id="KW-1185">Reference proteome</keyword>
<reference evidence="6 7" key="1">
    <citation type="submission" date="2016-07" db="EMBL/GenBank/DDBJ databases">
        <title>Pervasive Adenine N6-methylation of Active Genes in Fungi.</title>
        <authorList>
            <consortium name="DOE Joint Genome Institute"/>
            <person name="Mondo S.J."/>
            <person name="Dannebaum R.O."/>
            <person name="Kuo R.C."/>
            <person name="Labutti K."/>
            <person name="Haridas S."/>
            <person name="Kuo A."/>
            <person name="Salamov A."/>
            <person name="Ahrendt S.R."/>
            <person name="Lipzen A."/>
            <person name="Sullivan W."/>
            <person name="Andreopoulos W.B."/>
            <person name="Clum A."/>
            <person name="Lindquist E."/>
            <person name="Daum C."/>
            <person name="Ramamoorthy G.K."/>
            <person name="Gryganskyi A."/>
            <person name="Culley D."/>
            <person name="Magnuson J.K."/>
            <person name="James T.Y."/>
            <person name="O'Malley M.A."/>
            <person name="Stajich J.E."/>
            <person name="Spatafora J.W."/>
            <person name="Visel A."/>
            <person name="Grigoriev I.V."/>
        </authorList>
    </citation>
    <scope>NUCLEOTIDE SEQUENCE [LARGE SCALE GENOMIC DNA]</scope>
    <source>
        <strain evidence="6 7">ATCC 12442</strain>
    </source>
</reference>
<evidence type="ECO:0000256" key="3">
    <source>
        <dbReference type="ARBA" id="ARBA00023002"/>
    </source>
</evidence>
<organism evidence="6 7">
    <name type="scientific">Linderina pennispora</name>
    <dbReference type="NCBI Taxonomy" id="61395"/>
    <lineage>
        <taxon>Eukaryota</taxon>
        <taxon>Fungi</taxon>
        <taxon>Fungi incertae sedis</taxon>
        <taxon>Zoopagomycota</taxon>
        <taxon>Kickxellomycotina</taxon>
        <taxon>Kickxellomycetes</taxon>
        <taxon>Kickxellales</taxon>
        <taxon>Kickxellaceae</taxon>
        <taxon>Linderina</taxon>
    </lineage>
</organism>
<sequence length="354" mass="39569">MILEHILGALQRPIGSATFWPVITLVVAVYVARLIRHAFFTPLARIPRPFMNRLSNLPLMYKLFCGQYHSYSTELHEKYGEVVRIGHDHISLSSTSDTRLVLATHAFRKGRMYEDIVNCGAVLDTFSTTDPEINKLRRRQIGDAFSMRTMCNVESLVVDTGVSSLMNTWDSDISKQGEAARVNYFYSFHCMGYDVIGELFFGARFTTLRTGVMAIIDMVHDTTGFSIFAGQTTGNMLSFAIMNLMHYPECYKRVTEEVRSTFSDSSQLISFADAKSKLPYLSAVIHESMRLNPSFASVLQRCVPAEGVTFQDCFIPGGSNVCVSVAACHRNPRLWANPGMFDPSGFSVLILPTG</sequence>
<evidence type="ECO:0000256" key="4">
    <source>
        <dbReference type="ARBA" id="ARBA00023004"/>
    </source>
</evidence>
<evidence type="ECO:0000313" key="7">
    <source>
        <dbReference type="Proteomes" id="UP000193922"/>
    </source>
</evidence>
<comment type="caution">
    <text evidence="6">The sequence shown here is derived from an EMBL/GenBank/DDBJ whole genome shotgun (WGS) entry which is preliminary data.</text>
</comment>
<feature type="transmembrane region" description="Helical" evidence="5">
    <location>
        <begin position="17"/>
        <end position="35"/>
    </location>
</feature>
<keyword evidence="3" id="KW-0560">Oxidoreductase</keyword>
<dbReference type="OrthoDB" id="1470350at2759"/>